<gene>
    <name evidence="1" type="ORF">RDB_LOCUS145595</name>
</gene>
<sequence length="575" mass="64887">MPRITNSIQPPQVMLAIFDTVSNSAAKRWEDARDLLESSMRDYLHSCVYLENSLGPRNRHIGTADIISRIESSLDLQYQMSQQLIQSIATLSRTRNRFSSSIWVLPEDVLSQIFLHVVYSPEIKALPMEQCVSTLYRNLHSLLGVCSNWRNIAISQVVLWELLPASEKSIKPESIDLSVKRSGGRGLNLALRLARPSFGTAPRVLKTVEDSASRLRVINIEVDYWREIKSVMERILRGDVPSQLSGLSIRHVQFQANTTRRRTPYVIEPRSSIYSKFTVLVKSLSTLRLDLFQLKWESTTFSDRLVELVVHRVKLGESDSSIASFVSAISSARELRDLQIIAVKIGCDQIDTTSPRVFPKFVLSKLRSLLLQDLSFSVLEFLLMAIAPGSYCTALGLTKDIVKDINPISTPNNTNIESLIGLLEFVKIDRLLLTDGCWLNNSWLEGSKLRNLLESVSGLKELIINGFTFDARFCNDVFPPQNIGARHNKNDFPSLELLTLTQAKIPDEHGFKRLLTNISTQKLILGGRTQVEEVTEEIKEGSAIAGWLNSNISVVRFVDPDYLPGEMTFHGWTIW</sequence>
<name>A0A8H3GHZ0_9AGAM</name>
<proteinExistence type="predicted"/>
<dbReference type="EMBL" id="CAJMWS010000551">
    <property type="protein sequence ID" value="CAE6450944.1"/>
    <property type="molecule type" value="Genomic_DNA"/>
</dbReference>
<accession>A0A8H3GHZ0</accession>
<dbReference type="Proteomes" id="UP000663846">
    <property type="component" value="Unassembled WGS sequence"/>
</dbReference>
<organism evidence="1 2">
    <name type="scientific">Rhizoctonia solani</name>
    <dbReference type="NCBI Taxonomy" id="456999"/>
    <lineage>
        <taxon>Eukaryota</taxon>
        <taxon>Fungi</taxon>
        <taxon>Dikarya</taxon>
        <taxon>Basidiomycota</taxon>
        <taxon>Agaricomycotina</taxon>
        <taxon>Agaricomycetes</taxon>
        <taxon>Cantharellales</taxon>
        <taxon>Ceratobasidiaceae</taxon>
        <taxon>Rhizoctonia</taxon>
    </lineage>
</organism>
<dbReference type="AlphaFoldDB" id="A0A8H3GHZ0"/>
<evidence type="ECO:0000313" key="1">
    <source>
        <dbReference type="EMBL" id="CAE6450944.1"/>
    </source>
</evidence>
<evidence type="ECO:0008006" key="3">
    <source>
        <dbReference type="Google" id="ProtNLM"/>
    </source>
</evidence>
<reference evidence="1" key="1">
    <citation type="submission" date="2021-01" db="EMBL/GenBank/DDBJ databases">
        <authorList>
            <person name="Kaushik A."/>
        </authorList>
    </citation>
    <scope>NUCLEOTIDE SEQUENCE</scope>
    <source>
        <strain evidence="1">AG1-1C</strain>
    </source>
</reference>
<protein>
    <recommendedName>
        <fullName evidence="3">F-box domain-containing protein</fullName>
    </recommendedName>
</protein>
<evidence type="ECO:0000313" key="2">
    <source>
        <dbReference type="Proteomes" id="UP000663846"/>
    </source>
</evidence>
<comment type="caution">
    <text evidence="1">The sequence shown here is derived from an EMBL/GenBank/DDBJ whole genome shotgun (WGS) entry which is preliminary data.</text>
</comment>